<protein>
    <submittedName>
        <fullName evidence="1">Uncharacterized protein</fullName>
    </submittedName>
</protein>
<evidence type="ECO:0000313" key="2">
    <source>
        <dbReference type="Proteomes" id="UP000023152"/>
    </source>
</evidence>
<reference evidence="1 2" key="1">
    <citation type="journal article" date="2013" name="Curr. Biol.">
        <title>The Genome of the Foraminiferan Reticulomyxa filosa.</title>
        <authorList>
            <person name="Glockner G."/>
            <person name="Hulsmann N."/>
            <person name="Schleicher M."/>
            <person name="Noegel A.A."/>
            <person name="Eichinger L."/>
            <person name="Gallinger C."/>
            <person name="Pawlowski J."/>
            <person name="Sierra R."/>
            <person name="Euteneuer U."/>
            <person name="Pillet L."/>
            <person name="Moustafa A."/>
            <person name="Platzer M."/>
            <person name="Groth M."/>
            <person name="Szafranski K."/>
            <person name="Schliwa M."/>
        </authorList>
    </citation>
    <scope>NUCLEOTIDE SEQUENCE [LARGE SCALE GENOMIC DNA]</scope>
</reference>
<gene>
    <name evidence="1" type="ORF">RFI_32761</name>
</gene>
<organism evidence="1 2">
    <name type="scientific">Reticulomyxa filosa</name>
    <dbReference type="NCBI Taxonomy" id="46433"/>
    <lineage>
        <taxon>Eukaryota</taxon>
        <taxon>Sar</taxon>
        <taxon>Rhizaria</taxon>
        <taxon>Retaria</taxon>
        <taxon>Foraminifera</taxon>
        <taxon>Monothalamids</taxon>
        <taxon>Reticulomyxidae</taxon>
        <taxon>Reticulomyxa</taxon>
    </lineage>
</organism>
<sequence>MVTENNKKIKFQNNEWCNYNFGVYLVGKNITLTVHCDKKELGYLKLKTSHLWIKHPSSTIDCSRLGYSSDQGPGKGESCNGGGYGTKGGGFMALLNNRKGGETYGEETLQKEIYFGSGGGSGGEYGGSGGGIIELIIEHQLLNCGSIQSNGEDGGIIGGGGSGGSILIKLQQCSFFPQDFGTIRCIGGNQCKTNEGGKGRIAIYGQKLQPDDIKKINPKPFNSIL</sequence>
<dbReference type="PANTHER" id="PTHR31513:SF2">
    <property type="entry name" value="MRAZ"/>
    <property type="match status" value="1"/>
</dbReference>
<dbReference type="PANTHER" id="PTHR31513">
    <property type="entry name" value="EPHRIN TYPE-B RECEPTOR"/>
    <property type="match status" value="1"/>
</dbReference>
<comment type="caution">
    <text evidence="1">The sequence shown here is derived from an EMBL/GenBank/DDBJ whole genome shotgun (WGS) entry which is preliminary data.</text>
</comment>
<dbReference type="Proteomes" id="UP000023152">
    <property type="component" value="Unassembled WGS sequence"/>
</dbReference>
<keyword evidence="2" id="KW-1185">Reference proteome</keyword>
<dbReference type="EMBL" id="ASPP01029118">
    <property type="protein sequence ID" value="ETO04636.1"/>
    <property type="molecule type" value="Genomic_DNA"/>
</dbReference>
<accession>X6LTB7</accession>
<proteinExistence type="predicted"/>
<dbReference type="AlphaFoldDB" id="X6LTB7"/>
<name>X6LTB7_RETFI</name>
<evidence type="ECO:0000313" key="1">
    <source>
        <dbReference type="EMBL" id="ETO04636.1"/>
    </source>
</evidence>